<keyword evidence="7 10" id="KW-0472">Membrane</keyword>
<keyword evidence="2 10" id="KW-0813">Transport</keyword>
<dbReference type="GO" id="GO:0009279">
    <property type="term" value="C:cell outer membrane"/>
    <property type="evidence" value="ECO:0007669"/>
    <property type="project" value="UniProtKB-SubCell"/>
</dbReference>
<dbReference type="SUPFAM" id="SSF49464">
    <property type="entry name" value="Carboxypeptidase regulatory domain-like"/>
    <property type="match status" value="1"/>
</dbReference>
<dbReference type="InterPro" id="IPR008969">
    <property type="entry name" value="CarboxyPept-like_regulatory"/>
</dbReference>
<dbReference type="Gene3D" id="2.170.130.10">
    <property type="entry name" value="TonB-dependent receptor, plug domain"/>
    <property type="match status" value="1"/>
</dbReference>
<dbReference type="Proteomes" id="UP000220102">
    <property type="component" value="Unassembled WGS sequence"/>
</dbReference>
<comment type="caution">
    <text evidence="14">The sequence shown here is derived from an EMBL/GenBank/DDBJ whole genome shotgun (WGS) entry which is preliminary data.</text>
</comment>
<evidence type="ECO:0000256" key="11">
    <source>
        <dbReference type="RuleBase" id="RU003357"/>
    </source>
</evidence>
<keyword evidence="3 10" id="KW-1134">Transmembrane beta strand</keyword>
<keyword evidence="6 11" id="KW-0798">TonB box</keyword>
<reference evidence="14 15" key="1">
    <citation type="submission" date="2017-10" db="EMBL/GenBank/DDBJ databases">
        <title>Draft genome of Longibacter Salinarum.</title>
        <authorList>
            <person name="Goh K.M."/>
            <person name="Shamsir M.S."/>
            <person name="Lim S.W."/>
        </authorList>
    </citation>
    <scope>NUCLEOTIDE SEQUENCE [LARGE SCALE GENOMIC DNA]</scope>
    <source>
        <strain evidence="14 15">KCTC 52045</strain>
    </source>
</reference>
<sequence length="991" mass="106738">MNARVSLTPFVPPWLAALVLLLWMAGAPDIAYAQQTGIEGMVRDADDRSPLVGANIAVRAEGSPDIVRGTATNPDGTYSISGIDPGRYLVEFRFVGYQSQELPVTVEEGEMAELAVALKIQTASLDQVVVSASRRQEKILDAPASISVLQPDEIEATVSTSSVEVLRATPGVDMAQTGIDRREVVLRGFNEAFSGSAFVLTDYRQASVPSLGVNVHSIMPNMTVDVERVEVVRGPGSALYGPGVDSGVIHYFTKDPFNYPGTTVAVSGGSRQFFGGQFRHAGTFSDNWGYKVTGQYARAEDWELDINDRPDSLEISRYRVYQDLDDPALEGRSFDRIDTDGDGQADAARLRREDIYSKVNVNGLLQYQPGDNTTISLNGGYAELTGAVQSGIGTLQAEGFGYYYGQLRVQSGGLFAQSYINVNDGGPDTYVYGGGNLVRDQSVQYNNQIQYDFSASSISTQVIIGADSDITVPRTNSQIVGRNEDDDLIQEYGAYTQTTTDLSEKFALTLAARADYNNVVEEVQLSPRVALVYKATPTNTLRGSYNRSFSSPGTNSLFLDVEAQRQPLPGGFDLVFRGLGAADGYTFDNFRQSNEIKYSFPVQGFFGLNLDVNNLPLLPYYAAVAQGSLNPQTGQFTQGVQQQLSGAGLTSQQIGLLGSLFGYMAQEPNRLGFFGGRTVNENGEAVVFGIPDASAQGYSVVDGPVDIAPIEQTTTQTFEVGYKGIVSDRLIVQIDGYYETKKDFVGPLVIESPLAYLQAQGLTADVAGELDEIFGTTSDGTVQSLLNDLANSGLAPGDVADLLGGVVGNGLGDTPTGIIQPDQEVLPGGGAGNEVGGFLSYRNFGEVSYYGTDISVTLQATDAFAIFANTSFLSDDFFDNEELDETNTSLSLALNAPAFKFKSGFDYRFDNGFSFGMTGNYVEGFPVETGPYVGSVDSYFLLDARMGYKVQSIPGLRVDVTGKNILNNEHREFAGAPELGLAVFGRMQYSF</sequence>
<dbReference type="GO" id="GO:0044718">
    <property type="term" value="P:siderophore transmembrane transport"/>
    <property type="evidence" value="ECO:0007669"/>
    <property type="project" value="TreeGrafter"/>
</dbReference>
<dbReference type="InterPro" id="IPR036942">
    <property type="entry name" value="Beta-barrel_TonB_sf"/>
</dbReference>
<evidence type="ECO:0000256" key="4">
    <source>
        <dbReference type="ARBA" id="ARBA00022692"/>
    </source>
</evidence>
<comment type="similarity">
    <text evidence="10 11">Belongs to the TonB-dependent receptor family.</text>
</comment>
<name>A0A2A8CXR9_9BACT</name>
<keyword evidence="5" id="KW-0732">Signal</keyword>
<dbReference type="InterPro" id="IPR012910">
    <property type="entry name" value="Plug_dom"/>
</dbReference>
<evidence type="ECO:0000256" key="7">
    <source>
        <dbReference type="ARBA" id="ARBA00023136"/>
    </source>
</evidence>
<dbReference type="InterPro" id="IPR000531">
    <property type="entry name" value="Beta-barrel_TonB"/>
</dbReference>
<evidence type="ECO:0000313" key="14">
    <source>
        <dbReference type="EMBL" id="PEN13168.1"/>
    </source>
</evidence>
<evidence type="ECO:0000256" key="5">
    <source>
        <dbReference type="ARBA" id="ARBA00022729"/>
    </source>
</evidence>
<dbReference type="Gene3D" id="2.60.40.1120">
    <property type="entry name" value="Carboxypeptidase-like, regulatory domain"/>
    <property type="match status" value="1"/>
</dbReference>
<comment type="subcellular location">
    <subcellularLocation>
        <location evidence="1 10">Cell outer membrane</location>
        <topology evidence="1 10">Multi-pass membrane protein</topology>
    </subcellularLocation>
</comment>
<dbReference type="AlphaFoldDB" id="A0A2A8CXR9"/>
<keyword evidence="9 10" id="KW-0998">Cell outer membrane</keyword>
<proteinExistence type="inferred from homology"/>
<dbReference type="GO" id="GO:0015344">
    <property type="term" value="F:siderophore uptake transmembrane transporter activity"/>
    <property type="evidence" value="ECO:0007669"/>
    <property type="project" value="TreeGrafter"/>
</dbReference>
<evidence type="ECO:0000256" key="2">
    <source>
        <dbReference type="ARBA" id="ARBA00022448"/>
    </source>
</evidence>
<dbReference type="Pfam" id="PF13620">
    <property type="entry name" value="CarboxypepD_reg"/>
    <property type="match status" value="1"/>
</dbReference>
<dbReference type="Pfam" id="PF00593">
    <property type="entry name" value="TonB_dep_Rec_b-barrel"/>
    <property type="match status" value="1"/>
</dbReference>
<evidence type="ECO:0000256" key="9">
    <source>
        <dbReference type="ARBA" id="ARBA00023237"/>
    </source>
</evidence>
<evidence type="ECO:0000256" key="6">
    <source>
        <dbReference type="ARBA" id="ARBA00023077"/>
    </source>
</evidence>
<dbReference type="InterPro" id="IPR037066">
    <property type="entry name" value="Plug_dom_sf"/>
</dbReference>
<protein>
    <recommendedName>
        <fullName evidence="16">TonB-dependent receptor</fullName>
    </recommendedName>
</protein>
<keyword evidence="8" id="KW-0675">Receptor</keyword>
<dbReference type="PROSITE" id="PS52016">
    <property type="entry name" value="TONB_DEPENDENT_REC_3"/>
    <property type="match status" value="1"/>
</dbReference>
<evidence type="ECO:0000256" key="1">
    <source>
        <dbReference type="ARBA" id="ARBA00004571"/>
    </source>
</evidence>
<feature type="domain" description="TonB-dependent receptor plug" evidence="13">
    <location>
        <begin position="139"/>
        <end position="246"/>
    </location>
</feature>
<dbReference type="SUPFAM" id="SSF56935">
    <property type="entry name" value="Porins"/>
    <property type="match status" value="1"/>
</dbReference>
<evidence type="ECO:0000259" key="13">
    <source>
        <dbReference type="Pfam" id="PF07715"/>
    </source>
</evidence>
<accession>A0A2A8CXR9</accession>
<feature type="domain" description="TonB-dependent receptor-like beta-barrel" evidence="12">
    <location>
        <begin position="308"/>
        <end position="561"/>
    </location>
</feature>
<dbReference type="EMBL" id="PDEQ01000005">
    <property type="protein sequence ID" value="PEN13168.1"/>
    <property type="molecule type" value="Genomic_DNA"/>
</dbReference>
<evidence type="ECO:0000313" key="15">
    <source>
        <dbReference type="Proteomes" id="UP000220102"/>
    </source>
</evidence>
<dbReference type="OrthoDB" id="1109239at2"/>
<evidence type="ECO:0000256" key="8">
    <source>
        <dbReference type="ARBA" id="ARBA00023170"/>
    </source>
</evidence>
<evidence type="ECO:0000256" key="3">
    <source>
        <dbReference type="ARBA" id="ARBA00022452"/>
    </source>
</evidence>
<dbReference type="InterPro" id="IPR039426">
    <property type="entry name" value="TonB-dep_rcpt-like"/>
</dbReference>
<evidence type="ECO:0000256" key="10">
    <source>
        <dbReference type="PROSITE-ProRule" id="PRU01360"/>
    </source>
</evidence>
<evidence type="ECO:0008006" key="16">
    <source>
        <dbReference type="Google" id="ProtNLM"/>
    </source>
</evidence>
<gene>
    <name evidence="14" type="ORF">CRI94_11010</name>
</gene>
<dbReference type="Pfam" id="PF07715">
    <property type="entry name" value="Plug"/>
    <property type="match status" value="1"/>
</dbReference>
<evidence type="ECO:0000259" key="12">
    <source>
        <dbReference type="Pfam" id="PF00593"/>
    </source>
</evidence>
<dbReference type="PANTHER" id="PTHR30069">
    <property type="entry name" value="TONB-DEPENDENT OUTER MEMBRANE RECEPTOR"/>
    <property type="match status" value="1"/>
</dbReference>
<dbReference type="Gene3D" id="2.40.170.20">
    <property type="entry name" value="TonB-dependent receptor, beta-barrel domain"/>
    <property type="match status" value="1"/>
</dbReference>
<organism evidence="14 15">
    <name type="scientific">Longibacter salinarum</name>
    <dbReference type="NCBI Taxonomy" id="1850348"/>
    <lineage>
        <taxon>Bacteria</taxon>
        <taxon>Pseudomonadati</taxon>
        <taxon>Rhodothermota</taxon>
        <taxon>Rhodothermia</taxon>
        <taxon>Rhodothermales</taxon>
        <taxon>Salisaetaceae</taxon>
        <taxon>Longibacter</taxon>
    </lineage>
</organism>
<keyword evidence="15" id="KW-1185">Reference proteome</keyword>
<dbReference type="PANTHER" id="PTHR30069:SF29">
    <property type="entry name" value="HEMOGLOBIN AND HEMOGLOBIN-HAPTOGLOBIN-BINDING PROTEIN 1-RELATED"/>
    <property type="match status" value="1"/>
</dbReference>
<keyword evidence="4 10" id="KW-0812">Transmembrane</keyword>